<organism evidence="4 5">
    <name type="scientific">Lusitaniella coriacea LEGE 07157</name>
    <dbReference type="NCBI Taxonomy" id="945747"/>
    <lineage>
        <taxon>Bacteria</taxon>
        <taxon>Bacillati</taxon>
        <taxon>Cyanobacteriota</taxon>
        <taxon>Cyanophyceae</taxon>
        <taxon>Spirulinales</taxon>
        <taxon>Lusitaniellaceae</taxon>
        <taxon>Lusitaniella</taxon>
    </lineage>
</organism>
<dbReference type="PRINTS" id="PR00381">
    <property type="entry name" value="KINESINLIGHT"/>
</dbReference>
<keyword evidence="2 3" id="KW-0802">TPR repeat</keyword>
<dbReference type="AlphaFoldDB" id="A0A8J7J9E0"/>
<dbReference type="Pfam" id="PF13424">
    <property type="entry name" value="TPR_12"/>
    <property type="match status" value="3"/>
</dbReference>
<feature type="repeat" description="TPR" evidence="3">
    <location>
        <begin position="275"/>
        <end position="308"/>
    </location>
</feature>
<dbReference type="Gene3D" id="1.25.40.10">
    <property type="entry name" value="Tetratricopeptide repeat domain"/>
    <property type="match status" value="2"/>
</dbReference>
<evidence type="ECO:0000256" key="3">
    <source>
        <dbReference type="PROSITE-ProRule" id="PRU00339"/>
    </source>
</evidence>
<name>A0A8J7J9E0_9CYAN</name>
<feature type="repeat" description="TPR" evidence="3">
    <location>
        <begin position="443"/>
        <end position="476"/>
    </location>
</feature>
<gene>
    <name evidence="4" type="ORF">IQ249_10315</name>
</gene>
<proteinExistence type="predicted"/>
<dbReference type="InterPro" id="IPR011990">
    <property type="entry name" value="TPR-like_helical_dom_sf"/>
</dbReference>
<dbReference type="RefSeq" id="WP_194029386.1">
    <property type="nucleotide sequence ID" value="NZ_JADEWZ010000013.1"/>
</dbReference>
<dbReference type="Proteomes" id="UP000654482">
    <property type="component" value="Unassembled WGS sequence"/>
</dbReference>
<dbReference type="PANTHER" id="PTHR45641:SF19">
    <property type="entry name" value="NEPHROCYSTIN-3"/>
    <property type="match status" value="1"/>
</dbReference>
<feature type="repeat" description="TPR" evidence="3">
    <location>
        <begin position="317"/>
        <end position="350"/>
    </location>
</feature>
<evidence type="ECO:0000256" key="1">
    <source>
        <dbReference type="ARBA" id="ARBA00022737"/>
    </source>
</evidence>
<dbReference type="PROSITE" id="PS50005">
    <property type="entry name" value="TPR"/>
    <property type="match status" value="6"/>
</dbReference>
<keyword evidence="1" id="KW-0677">Repeat</keyword>
<reference evidence="4" key="1">
    <citation type="submission" date="2020-10" db="EMBL/GenBank/DDBJ databases">
        <authorList>
            <person name="Castelo-Branco R."/>
            <person name="Eusebio N."/>
            <person name="Adriana R."/>
            <person name="Vieira A."/>
            <person name="Brugerolle De Fraissinette N."/>
            <person name="Rezende De Castro R."/>
            <person name="Schneider M.P."/>
            <person name="Vasconcelos V."/>
            <person name="Leao P.N."/>
        </authorList>
    </citation>
    <scope>NUCLEOTIDE SEQUENCE</scope>
    <source>
        <strain evidence="4">LEGE 07157</strain>
    </source>
</reference>
<evidence type="ECO:0000313" key="5">
    <source>
        <dbReference type="Proteomes" id="UP000654482"/>
    </source>
</evidence>
<protein>
    <submittedName>
        <fullName evidence="4">Tetratricopeptide repeat protein</fullName>
    </submittedName>
</protein>
<comment type="caution">
    <text evidence="4">The sequence shown here is derived from an EMBL/GenBank/DDBJ whole genome shotgun (WGS) entry which is preliminary data.</text>
</comment>
<sequence>MGTKPLESVSHDETDKVYDDLIVTIEAKGRSLSLLVAVCDDLTYRESIIADYERELQPSFRSYQVTLNPNEPSLRAAIAELVQRETYLQEGGKAVITATGIERLYGVKLGETRSQQEIFFGYLQWTREAFREFPYAIVVWVTNPILSNLVRKAPDFWSWREGVFRFVSHKSIVVPRQDWEPIRQVLQDREWCGWDEHTEDLPIEDVKALIAQAQQQPDTNKTTLATLYFSLGKIYYNRLERGKSSDYQAEQRQGIEYLQQAAALQEELGLGEQLATTLSYLAFLYYSQGRYEAAEPLYLEALALRKKLLGEEHPDVATSLNNLAALYESQGRYEAAEPLFLEALALREKLLGEEHPHVASSLNNLAELYESQGRYEAAEPLYLEALELCKKLLGEEHPHVASSLNNLAALYESQGRYEAAEPLYLEALELRKKLLGEEHPDVATSLNNLAGLYSSQGRYEAAEPLYLEALELCKKLLGEEHPDVATSLNNLGLLYSSQGRYEAAEPLYLEALELCKKLLGEEHPDVATSLNNLAGLYSSQGRYKAAEPLYLEALELWKKLLGEEHPHTQTVRGNFRYLIEQAVQNGKAGKLSAHPVTQRIVKEMESER</sequence>
<feature type="repeat" description="TPR" evidence="3">
    <location>
        <begin position="401"/>
        <end position="434"/>
    </location>
</feature>
<dbReference type="EMBL" id="JADEWZ010000013">
    <property type="protein sequence ID" value="MBE9116290.1"/>
    <property type="molecule type" value="Genomic_DNA"/>
</dbReference>
<dbReference type="PANTHER" id="PTHR45641">
    <property type="entry name" value="TETRATRICOPEPTIDE REPEAT PROTEIN (AFU_ORTHOLOGUE AFUA_6G03870)"/>
    <property type="match status" value="1"/>
</dbReference>
<keyword evidence="5" id="KW-1185">Reference proteome</keyword>
<dbReference type="SMART" id="SM00028">
    <property type="entry name" value="TPR"/>
    <property type="match status" value="7"/>
</dbReference>
<feature type="repeat" description="TPR" evidence="3">
    <location>
        <begin position="359"/>
        <end position="392"/>
    </location>
</feature>
<feature type="repeat" description="TPR" evidence="3">
    <location>
        <begin position="485"/>
        <end position="518"/>
    </location>
</feature>
<dbReference type="SUPFAM" id="SSF48452">
    <property type="entry name" value="TPR-like"/>
    <property type="match status" value="3"/>
</dbReference>
<accession>A0A8J7J9E0</accession>
<dbReference type="Pfam" id="PF13374">
    <property type="entry name" value="TPR_10"/>
    <property type="match status" value="1"/>
</dbReference>
<dbReference type="InterPro" id="IPR019734">
    <property type="entry name" value="TPR_rpt"/>
</dbReference>
<evidence type="ECO:0000256" key="2">
    <source>
        <dbReference type="ARBA" id="ARBA00022803"/>
    </source>
</evidence>
<evidence type="ECO:0000313" key="4">
    <source>
        <dbReference type="EMBL" id="MBE9116290.1"/>
    </source>
</evidence>